<dbReference type="VEuPathDB" id="TriTrypDB:ADEAN_000396300"/>
<sequence>MDDRDDELLKVKIYLAEVLDECVFHERQRRCLEKRYATHLEECAGYHQKYVQCIKDLCFYASLLEDHIVTPCVDVLERSAAGGELGKMRAARAAMTRSLHAAVPNTSLGVVDPPFPTEGTKSPHLAGLSVQDARDTVCRFLSMKASFQSTLIEVESLLNQEVDRLHRFRTLDELERETTPPSRERDDGTKMALVPQDDGGTVIEAKFRAYEMTIAALNTEVATLHKQMTATTNSCTAEVGRLKEEMQRQAVQHAAVVDECDVALHRLSLELESLILENAEMKKRLSTR</sequence>
<gene>
    <name evidence="2" type="ORF">ADEAN_000396300</name>
</gene>
<evidence type="ECO:0000313" key="2">
    <source>
        <dbReference type="EMBL" id="CAD2216501.1"/>
    </source>
</evidence>
<keyword evidence="3" id="KW-1185">Reference proteome</keyword>
<evidence type="ECO:0000256" key="1">
    <source>
        <dbReference type="SAM" id="MobiDB-lite"/>
    </source>
</evidence>
<organism evidence="2 3">
    <name type="scientific">Angomonas deanei</name>
    <dbReference type="NCBI Taxonomy" id="59799"/>
    <lineage>
        <taxon>Eukaryota</taxon>
        <taxon>Discoba</taxon>
        <taxon>Euglenozoa</taxon>
        <taxon>Kinetoplastea</taxon>
        <taxon>Metakinetoplastina</taxon>
        <taxon>Trypanosomatida</taxon>
        <taxon>Trypanosomatidae</taxon>
        <taxon>Strigomonadinae</taxon>
        <taxon>Angomonas</taxon>
    </lineage>
</organism>
<feature type="region of interest" description="Disordered" evidence="1">
    <location>
        <begin position="173"/>
        <end position="195"/>
    </location>
</feature>
<evidence type="ECO:0000313" key="3">
    <source>
        <dbReference type="Proteomes" id="UP000515908"/>
    </source>
</evidence>
<feature type="compositionally biased region" description="Basic and acidic residues" evidence="1">
    <location>
        <begin position="173"/>
        <end position="189"/>
    </location>
</feature>
<dbReference type="Proteomes" id="UP000515908">
    <property type="component" value="Chromosome 07"/>
</dbReference>
<dbReference type="AlphaFoldDB" id="A0A7G2CBV1"/>
<dbReference type="EMBL" id="LR877151">
    <property type="protein sequence ID" value="CAD2216501.1"/>
    <property type="molecule type" value="Genomic_DNA"/>
</dbReference>
<name>A0A7G2CBV1_9TRYP</name>
<accession>A0A7G2CBV1</accession>
<protein>
    <submittedName>
        <fullName evidence="2">Uncharacterized protein</fullName>
    </submittedName>
</protein>
<proteinExistence type="predicted"/>
<reference evidence="2 3" key="1">
    <citation type="submission" date="2020-08" db="EMBL/GenBank/DDBJ databases">
        <authorList>
            <person name="Newling K."/>
            <person name="Davey J."/>
            <person name="Forrester S."/>
        </authorList>
    </citation>
    <scope>NUCLEOTIDE SEQUENCE [LARGE SCALE GENOMIC DNA]</scope>
    <source>
        <strain evidence="3">Crithidia deanei Carvalho (ATCC PRA-265)</strain>
    </source>
</reference>